<proteinExistence type="predicted"/>
<dbReference type="EMBL" id="BSUJ01000001">
    <property type="protein sequence ID" value="GMA20593.1"/>
    <property type="molecule type" value="Genomic_DNA"/>
</dbReference>
<evidence type="ECO:0000256" key="1">
    <source>
        <dbReference type="ARBA" id="ARBA00022679"/>
    </source>
</evidence>
<dbReference type="Proteomes" id="UP001157109">
    <property type="component" value="Unassembled WGS sequence"/>
</dbReference>
<dbReference type="InterPro" id="IPR037143">
    <property type="entry name" value="4-PPantetheinyl_Trfase_dom_sf"/>
</dbReference>
<accession>A0ABQ6HQ64</accession>
<dbReference type="SUPFAM" id="SSF56214">
    <property type="entry name" value="4'-phosphopantetheinyl transferase"/>
    <property type="match status" value="1"/>
</dbReference>
<sequence>MVLGIGIDTADTSDVAASLARFGRRYVDRVLAPSEAVALVGSPEPARLIAWHWAAKEAVTKTLAPVPDDSWPWPAIEVDRADGSVRLHGRPAELAAALGVERVTVATAGEALPAETCHTVTVLAVATRSTRSRDSSSRRHDPHDLHQTHAPHHPTLHTIQKGTPA</sequence>
<comment type="caution">
    <text evidence="4">The sequence shown here is derived from an EMBL/GenBank/DDBJ whole genome shotgun (WGS) entry which is preliminary data.</text>
</comment>
<evidence type="ECO:0000259" key="3">
    <source>
        <dbReference type="Pfam" id="PF01648"/>
    </source>
</evidence>
<reference evidence="5" key="1">
    <citation type="journal article" date="2019" name="Int. J. Syst. Evol. Microbiol.">
        <title>The Global Catalogue of Microorganisms (GCM) 10K type strain sequencing project: providing services to taxonomists for standard genome sequencing and annotation.</title>
        <authorList>
            <consortium name="The Broad Institute Genomics Platform"/>
            <consortium name="The Broad Institute Genome Sequencing Center for Infectious Disease"/>
            <person name="Wu L."/>
            <person name="Ma J."/>
        </authorList>
    </citation>
    <scope>NUCLEOTIDE SEQUENCE [LARGE SCALE GENOMIC DNA]</scope>
    <source>
        <strain evidence="5">NBRC 105830</strain>
    </source>
</reference>
<gene>
    <name evidence="4" type="ORF">GCM10025862_26140</name>
</gene>
<dbReference type="Gene3D" id="3.90.470.20">
    <property type="entry name" value="4'-phosphopantetheinyl transferase domain"/>
    <property type="match status" value="1"/>
</dbReference>
<dbReference type="InterPro" id="IPR008278">
    <property type="entry name" value="4-PPantetheinyl_Trfase_dom"/>
</dbReference>
<dbReference type="Pfam" id="PF01648">
    <property type="entry name" value="ACPS"/>
    <property type="match status" value="1"/>
</dbReference>
<protein>
    <recommendedName>
        <fullName evidence="3">4'-phosphopantetheinyl transferase domain-containing protein</fullName>
    </recommendedName>
</protein>
<feature type="region of interest" description="Disordered" evidence="2">
    <location>
        <begin position="127"/>
        <end position="165"/>
    </location>
</feature>
<evidence type="ECO:0000313" key="5">
    <source>
        <dbReference type="Proteomes" id="UP001157109"/>
    </source>
</evidence>
<keyword evidence="5" id="KW-1185">Reference proteome</keyword>
<name>A0ABQ6HQ64_9MICO</name>
<evidence type="ECO:0000256" key="2">
    <source>
        <dbReference type="SAM" id="MobiDB-lite"/>
    </source>
</evidence>
<evidence type="ECO:0000313" key="4">
    <source>
        <dbReference type="EMBL" id="GMA20593.1"/>
    </source>
</evidence>
<keyword evidence="1" id="KW-0808">Transferase</keyword>
<feature type="compositionally biased region" description="Basic and acidic residues" evidence="2">
    <location>
        <begin position="131"/>
        <end position="147"/>
    </location>
</feature>
<feature type="domain" description="4'-phosphopantetheinyl transferase" evidence="3">
    <location>
        <begin position="4"/>
        <end position="96"/>
    </location>
</feature>
<organism evidence="4 5">
    <name type="scientific">Arsenicicoccus piscis</name>
    <dbReference type="NCBI Taxonomy" id="673954"/>
    <lineage>
        <taxon>Bacteria</taxon>
        <taxon>Bacillati</taxon>
        <taxon>Actinomycetota</taxon>
        <taxon>Actinomycetes</taxon>
        <taxon>Micrococcales</taxon>
        <taxon>Intrasporangiaceae</taxon>
        <taxon>Arsenicicoccus</taxon>
    </lineage>
</organism>